<dbReference type="InterPro" id="IPR002833">
    <property type="entry name" value="PTH2"/>
</dbReference>
<keyword evidence="7" id="KW-1185">Reference proteome</keyword>
<feature type="region of interest" description="Disordered" evidence="5">
    <location>
        <begin position="64"/>
        <end position="96"/>
    </location>
</feature>
<keyword evidence="2" id="KW-0378">Hydrolase</keyword>
<evidence type="ECO:0000256" key="4">
    <source>
        <dbReference type="ARBA" id="ARBA00048707"/>
    </source>
</evidence>
<dbReference type="GO" id="GO:0004045">
    <property type="term" value="F:peptidyl-tRNA hydrolase activity"/>
    <property type="evidence" value="ECO:0007669"/>
    <property type="project" value="UniProtKB-EC"/>
</dbReference>
<comment type="similarity">
    <text evidence="3">Belongs to the PTH2 family.</text>
</comment>
<evidence type="ECO:0000256" key="6">
    <source>
        <dbReference type="SAM" id="Phobius"/>
    </source>
</evidence>
<evidence type="ECO:0000313" key="8">
    <source>
        <dbReference type="RefSeq" id="XP_014474767.1"/>
    </source>
</evidence>
<keyword evidence="6" id="KW-0812">Transmembrane</keyword>
<feature type="compositionally biased region" description="Acidic residues" evidence="5">
    <location>
        <begin position="68"/>
        <end position="90"/>
    </location>
</feature>
<dbReference type="NCBIfam" id="TIGR00283">
    <property type="entry name" value="arch_pth2"/>
    <property type="match status" value="1"/>
</dbReference>
<dbReference type="Pfam" id="PF01981">
    <property type="entry name" value="PTH2"/>
    <property type="match status" value="1"/>
</dbReference>
<dbReference type="InterPro" id="IPR023476">
    <property type="entry name" value="Pep_tRNA_hydro_II_dom_sf"/>
</dbReference>
<dbReference type="PANTHER" id="PTHR12649">
    <property type="entry name" value="PEPTIDYL-TRNA HYDROLASE 2"/>
    <property type="match status" value="1"/>
</dbReference>
<dbReference type="RefSeq" id="XP_014474768.1">
    <property type="nucleotide sequence ID" value="XM_014619282.1"/>
</dbReference>
<evidence type="ECO:0000256" key="2">
    <source>
        <dbReference type="ARBA" id="ARBA00022801"/>
    </source>
</evidence>
<dbReference type="GeneID" id="106744468"/>
<accession>A0A6P3X8Y0</accession>
<feature type="transmembrane region" description="Helical" evidence="6">
    <location>
        <begin position="28"/>
        <end position="49"/>
    </location>
</feature>
<reference evidence="8 9" key="1">
    <citation type="submission" date="2025-04" db="UniProtKB">
        <authorList>
            <consortium name="RefSeq"/>
        </authorList>
    </citation>
    <scope>IDENTIFICATION</scope>
</reference>
<dbReference type="EC" id="3.1.1.29" evidence="1"/>
<keyword evidence="6" id="KW-1133">Transmembrane helix</keyword>
<dbReference type="KEGG" id="dqu:106744468"/>
<organism evidence="7 9">
    <name type="scientific">Dinoponera quadriceps</name>
    <name type="common">South American ant</name>
    <dbReference type="NCBI Taxonomy" id="609295"/>
    <lineage>
        <taxon>Eukaryota</taxon>
        <taxon>Metazoa</taxon>
        <taxon>Ecdysozoa</taxon>
        <taxon>Arthropoda</taxon>
        <taxon>Hexapoda</taxon>
        <taxon>Insecta</taxon>
        <taxon>Pterygota</taxon>
        <taxon>Neoptera</taxon>
        <taxon>Endopterygota</taxon>
        <taxon>Hymenoptera</taxon>
        <taxon>Apocrita</taxon>
        <taxon>Aculeata</taxon>
        <taxon>Formicoidea</taxon>
        <taxon>Formicidae</taxon>
        <taxon>Ponerinae</taxon>
        <taxon>Ponerini</taxon>
        <taxon>Dinoponera</taxon>
    </lineage>
</organism>
<proteinExistence type="inferred from homology"/>
<dbReference type="Gene3D" id="3.40.1490.10">
    <property type="entry name" value="Bit1"/>
    <property type="match status" value="1"/>
</dbReference>
<protein>
    <recommendedName>
        <fullName evidence="1">peptidyl-tRNA hydrolase</fullName>
        <ecNumber evidence="1">3.1.1.29</ecNumber>
    </recommendedName>
</protein>
<dbReference type="CDD" id="cd02430">
    <property type="entry name" value="PTH2"/>
    <property type="match status" value="1"/>
</dbReference>
<dbReference type="AlphaFoldDB" id="A0A6P3X8Y0"/>
<dbReference type="OrthoDB" id="1733656at2759"/>
<dbReference type="Proteomes" id="UP000515204">
    <property type="component" value="Unplaced"/>
</dbReference>
<evidence type="ECO:0000256" key="3">
    <source>
        <dbReference type="ARBA" id="ARBA00038050"/>
    </source>
</evidence>
<evidence type="ECO:0000313" key="7">
    <source>
        <dbReference type="Proteomes" id="UP000515204"/>
    </source>
</evidence>
<dbReference type="FunFam" id="3.40.1490.10:FF:000001">
    <property type="entry name" value="Peptidyl-tRNA hydrolase 2"/>
    <property type="match status" value="1"/>
</dbReference>
<evidence type="ECO:0000256" key="1">
    <source>
        <dbReference type="ARBA" id="ARBA00013260"/>
    </source>
</evidence>
<evidence type="ECO:0000256" key="5">
    <source>
        <dbReference type="SAM" id="MobiDB-lite"/>
    </source>
</evidence>
<dbReference type="PANTHER" id="PTHR12649:SF11">
    <property type="entry name" value="PEPTIDYL-TRNA HYDROLASE 2, MITOCHONDRIAL"/>
    <property type="match status" value="1"/>
</dbReference>
<dbReference type="SUPFAM" id="SSF102462">
    <property type="entry name" value="Peptidyl-tRNA hydrolase II"/>
    <property type="match status" value="1"/>
</dbReference>
<dbReference type="GO" id="GO:0005829">
    <property type="term" value="C:cytosol"/>
    <property type="evidence" value="ECO:0007669"/>
    <property type="project" value="TreeGrafter"/>
</dbReference>
<evidence type="ECO:0000313" key="9">
    <source>
        <dbReference type="RefSeq" id="XP_014474768.1"/>
    </source>
</evidence>
<dbReference type="RefSeq" id="XP_014474767.1">
    <property type="nucleotide sequence ID" value="XM_014619281.1"/>
</dbReference>
<sequence>MPEELLLQCEAMMKALGEAVARDSKVTFAQFALAFTCGFLINTILRNTVLGRKSILRRIIPGQNSQSEDWEDSDDDEDDEDDNDNEDECFDSYMNNSKSEPYKMVLAINNKLKMEKGKVAAQCAHGAIAAYKIALTRNPSALKRWEKSGQTKITVKVDDEYVLADILRKAKEAHLISHIIQDAGRTQIQVGSKTVCVIGPGPSKLIDKITGEFKLY</sequence>
<comment type="catalytic activity">
    <reaction evidence="4">
        <text>an N-acyl-L-alpha-aminoacyl-tRNA + H2O = an N-acyl-L-amino acid + a tRNA + H(+)</text>
        <dbReference type="Rhea" id="RHEA:54448"/>
        <dbReference type="Rhea" id="RHEA-COMP:10123"/>
        <dbReference type="Rhea" id="RHEA-COMP:13883"/>
        <dbReference type="ChEBI" id="CHEBI:15377"/>
        <dbReference type="ChEBI" id="CHEBI:15378"/>
        <dbReference type="ChEBI" id="CHEBI:59874"/>
        <dbReference type="ChEBI" id="CHEBI:78442"/>
        <dbReference type="ChEBI" id="CHEBI:138191"/>
        <dbReference type="EC" id="3.1.1.29"/>
    </reaction>
</comment>
<gene>
    <name evidence="8 9" type="primary">LOC106744468</name>
</gene>
<name>A0A6P3X8Y0_DINQU</name>
<keyword evidence="6" id="KW-0472">Membrane</keyword>